<reference evidence="4" key="1">
    <citation type="submission" date="2020-06" db="EMBL/GenBank/DDBJ databases">
        <authorList>
            <person name="Li T."/>
            <person name="Hu X."/>
            <person name="Zhang T."/>
            <person name="Song X."/>
            <person name="Zhang H."/>
            <person name="Dai N."/>
            <person name="Sheng W."/>
            <person name="Hou X."/>
            <person name="Wei L."/>
        </authorList>
    </citation>
    <scope>NUCLEOTIDE SEQUENCE</scope>
    <source>
        <strain evidence="4">KEN1</strain>
        <tissue evidence="4">Leaf</tissue>
    </source>
</reference>
<feature type="domain" description="Retroviral polymerase SH3-like" evidence="3">
    <location>
        <begin position="366"/>
        <end position="414"/>
    </location>
</feature>
<evidence type="ECO:0000313" key="4">
    <source>
        <dbReference type="EMBL" id="KAL0440093.1"/>
    </source>
</evidence>
<evidence type="ECO:0000259" key="2">
    <source>
        <dbReference type="Pfam" id="PF07727"/>
    </source>
</evidence>
<feature type="region of interest" description="Disordered" evidence="1">
    <location>
        <begin position="132"/>
        <end position="180"/>
    </location>
</feature>
<organism evidence="4">
    <name type="scientific">Sesamum latifolium</name>
    <dbReference type="NCBI Taxonomy" id="2727402"/>
    <lineage>
        <taxon>Eukaryota</taxon>
        <taxon>Viridiplantae</taxon>
        <taxon>Streptophyta</taxon>
        <taxon>Embryophyta</taxon>
        <taxon>Tracheophyta</taxon>
        <taxon>Spermatophyta</taxon>
        <taxon>Magnoliopsida</taxon>
        <taxon>eudicotyledons</taxon>
        <taxon>Gunneridae</taxon>
        <taxon>Pentapetalae</taxon>
        <taxon>asterids</taxon>
        <taxon>lamiids</taxon>
        <taxon>Lamiales</taxon>
        <taxon>Pedaliaceae</taxon>
        <taxon>Sesamum</taxon>
    </lineage>
</organism>
<dbReference type="Pfam" id="PF25597">
    <property type="entry name" value="SH3_retrovirus"/>
    <property type="match status" value="1"/>
</dbReference>
<evidence type="ECO:0000256" key="1">
    <source>
        <dbReference type="SAM" id="MobiDB-lite"/>
    </source>
</evidence>
<dbReference type="Pfam" id="PF07727">
    <property type="entry name" value="RVT_2"/>
    <property type="match status" value="1"/>
</dbReference>
<dbReference type="InterPro" id="IPR013103">
    <property type="entry name" value="RVT_2"/>
</dbReference>
<proteinExistence type="predicted"/>
<gene>
    <name evidence="4" type="ORF">Slati_2492300</name>
</gene>
<feature type="compositionally biased region" description="Basic residues" evidence="1">
    <location>
        <begin position="137"/>
        <end position="150"/>
    </location>
</feature>
<evidence type="ECO:0000259" key="3">
    <source>
        <dbReference type="Pfam" id="PF25597"/>
    </source>
</evidence>
<reference evidence="4" key="2">
    <citation type="journal article" date="2024" name="Plant">
        <title>Genomic evolution and insights into agronomic trait innovations of Sesamum species.</title>
        <authorList>
            <person name="Miao H."/>
            <person name="Wang L."/>
            <person name="Qu L."/>
            <person name="Liu H."/>
            <person name="Sun Y."/>
            <person name="Le M."/>
            <person name="Wang Q."/>
            <person name="Wei S."/>
            <person name="Zheng Y."/>
            <person name="Lin W."/>
            <person name="Duan Y."/>
            <person name="Cao H."/>
            <person name="Xiong S."/>
            <person name="Wang X."/>
            <person name="Wei L."/>
            <person name="Li C."/>
            <person name="Ma Q."/>
            <person name="Ju M."/>
            <person name="Zhao R."/>
            <person name="Li G."/>
            <person name="Mu C."/>
            <person name="Tian Q."/>
            <person name="Mei H."/>
            <person name="Zhang T."/>
            <person name="Gao T."/>
            <person name="Zhang H."/>
        </authorList>
    </citation>
    <scope>NUCLEOTIDE SEQUENCE</scope>
    <source>
        <strain evidence="4">KEN1</strain>
    </source>
</reference>
<dbReference type="InterPro" id="IPR057670">
    <property type="entry name" value="SH3_retrovirus"/>
</dbReference>
<dbReference type="EMBL" id="JACGWN010000008">
    <property type="protein sequence ID" value="KAL0440093.1"/>
    <property type="molecule type" value="Genomic_DNA"/>
</dbReference>
<sequence>MTDVIQKQYDRLDDVPSIILRMKEVYAVPDRHIRYAATKAFFETKMTEDSSVQSPGVKMLSLVEKLEYLKAGLDNDTYIDVILQSLPPSYDPFIIHYNMNGLEKTIHELINMLVQYKAMTHKSVPAALVGEASTSKAKGKRAERWKRKNDKRKDVAATASSEGTPVAPKGKSKGKVGGSHNQRQMMFACIVKKRGIGRGSVHNSSPTQVLERSRRLSKDEIILRLDDGNVVATEAMGSVSLVISDHIRIELKDCYYAPSASLRPLKGSRNTDFEVENQTGRKIKALQSDRGGEELDPIGYGSIHDEFYEIAPILLGYILDTAAKLLNMALSKTVPQTPYKIWHGKPTSYKYLRVWGSPTYVKRLVGDKLDSRSFLFRFIGYPKETAGYYFYDPSEQKIFISRSAVLLEKGFPADSRWDEVLHEESSEAPQQNDATSVEPSVPTNGVPILRRSTRESRPPERYGVVGLTSQLDNDPRIYGEAMSDIDSDKWLEAMKSKIDSMGSNQLGAGGEVTAFKAGLGAKGCTQRPGVNFEETYSPVAMAKSIRILLAIAAWFIYGLKQAFRSWNTHFDEVIRGYNFIKNEHDLCVYKKINGSSVAYIVLYVDDILLIGNNVKMLGDIKA</sequence>
<protein>
    <submittedName>
        <fullName evidence="4">Retrovirus-related Pol polyprotein from transposon TNT 1-94</fullName>
    </submittedName>
</protein>
<comment type="caution">
    <text evidence="4">The sequence shown here is derived from an EMBL/GenBank/DDBJ whole genome shotgun (WGS) entry which is preliminary data.</text>
</comment>
<dbReference type="AlphaFoldDB" id="A0AAW2WF85"/>
<name>A0AAW2WF85_9LAMI</name>
<dbReference type="Pfam" id="PF14223">
    <property type="entry name" value="Retrotran_gag_2"/>
    <property type="match status" value="1"/>
</dbReference>
<feature type="region of interest" description="Disordered" evidence="1">
    <location>
        <begin position="421"/>
        <end position="460"/>
    </location>
</feature>
<feature type="compositionally biased region" description="Polar residues" evidence="1">
    <location>
        <begin position="427"/>
        <end position="443"/>
    </location>
</feature>
<accession>A0AAW2WF85</accession>
<feature type="domain" description="Reverse transcriptase Ty1/copia-type" evidence="2">
    <location>
        <begin position="556"/>
        <end position="621"/>
    </location>
</feature>